<feature type="domain" description="Rap-GAP" evidence="3">
    <location>
        <begin position="1199"/>
        <end position="1432"/>
    </location>
</feature>
<feature type="compositionally biased region" description="Low complexity" evidence="2">
    <location>
        <begin position="155"/>
        <end position="170"/>
    </location>
</feature>
<organism evidence="4 5">
    <name type="scientific">Dissophora globulifera</name>
    <dbReference type="NCBI Taxonomy" id="979702"/>
    <lineage>
        <taxon>Eukaryota</taxon>
        <taxon>Fungi</taxon>
        <taxon>Fungi incertae sedis</taxon>
        <taxon>Mucoromycota</taxon>
        <taxon>Mortierellomycotina</taxon>
        <taxon>Mortierellomycetes</taxon>
        <taxon>Mortierellales</taxon>
        <taxon>Mortierellaceae</taxon>
        <taxon>Dissophora</taxon>
    </lineage>
</organism>
<keyword evidence="1" id="KW-0343">GTPase activation</keyword>
<sequence>MFLDWIAQLGLLKHDPVSNVLARFPLSVKKTLITEVTSTLLVTSDLSLLSSMAHMRWAMEVLGQGFALPLEELSIAQETTQLYSQWLFEPQMRPLAFRLAAGTVDEQLLYQTIFHHYSLLFQVRLMPPPSPSASHLHHQHHRHPTTPLAGTHGAAYASSSPSYSPSQPSTTPQVPIGVLIQRHIELCKKVLTVLTMAGRQLGNTFSEETWEVLLKVILGITDSLLREQPTKSTALMPEHYKMSDDLCEHLLRVLFELWLRSNIRQVHMWDILKECFNGWTYRIPVLHQWAASSLGLCQRVVRLLYGPAQGSDVVNLAVGGYNIGLDLQADFALYAWHRVIYLLNNPAKLTPTNCLAAVNGIGRMVETFLNVGCTGSQSAIPGSPPLPSTPTDIFSQSSLLLSGHPSPVNTNYKPSSLSSSTVLASGKPTSPDGNTIMHMFGAWLFDVSSLPTPDFAPSPYVSQWQTFNPQYPEDSYHEAQASAFGVLCRIFSKPQPSSRPFLRIYTERFYEALSIGLRSETSLPTILAHSAELFTSELEGVRMMVPDFVVGIRMAMSGQIRVASGYMSQEKQKQILEDLHLAALRVAGCIMCLPNHFEKVELKEGWNLGLSKSANMTLDGKGAREDKEILAELIRVLYTADPPVDGSTATSKRFTTLKYYILEMLLSCLETETSSFNLRYLLHLIEVYVYEDVAFCPGLVGVVVKTIQEKIVAVQVPVDVALAAFDVLVGCAGLYEYVRRDSKSCARELVLTLCRYVDSLLANHALLATTHQLVVRAYECMLQWILAGQWIVGDQDCHLAVISSIGSGLHIVERVEEHEAAAALPKPPQEKRRWGGGAAGNAMISAVGAPLSLGKPSSNSAVKLFQVNNKYPGPIKILNHEFKKDKDSHKNRSASSSISGHTKASRQDLSSIQHAAEMAMIQFSNQLGNFPVWTDDIGPSRMSTLWNDIALNRASLISRRELVGFEPLEHQHQQHQYRHAHSARPAQDIDLTGPVRYFLLDRRIILGCCEAPSVATADTERVGFIDDRGPFVVATMRDSSGKNSWKVRMDHLENNGATKTRHHSTRLNIQESEKISSSVAAAASQGVGHSAASTDTPRVLTVEAADESSIGLKRYVRPKASTTELKHAASSTASSPAETIQRTAFEPGETEIVSSSQHVTQGTGSSAFRILLAQMGYLSLENRSRVVPLLLSERLLAELQFLDDLKERDCIGVSVYFAKSGDVTYDELIYGAPSGLSKDFSRFLDCLGWPIQVETHPGYLGHLNKELCRTTPYFADRNCEVVFHVPYLMHSSNQDLSTVQDHRLMDQFRSVVMQDQVAIVWVDDRERMVNLLPLVDQSVMVFILIHPLEGDSAGGLFWIRILIQGAHTTAGSVRMAANPLMIGPLADGMLVSRHSLGSLVRNTAISADRACRMMTDSYSEPSAVRARYIQEVLQMHQPDEPENISEFYRAMFAT</sequence>
<feature type="compositionally biased region" description="Basic residues" evidence="2">
    <location>
        <begin position="135"/>
        <end position="144"/>
    </location>
</feature>
<dbReference type="GO" id="GO:0005096">
    <property type="term" value="F:GTPase activator activity"/>
    <property type="evidence" value="ECO:0007669"/>
    <property type="project" value="UniProtKB-KW"/>
</dbReference>
<reference evidence="4" key="1">
    <citation type="journal article" date="2020" name="Fungal Divers.">
        <title>Resolving the Mortierellaceae phylogeny through synthesis of multi-gene phylogenetics and phylogenomics.</title>
        <authorList>
            <person name="Vandepol N."/>
            <person name="Liber J."/>
            <person name="Desiro A."/>
            <person name="Na H."/>
            <person name="Kennedy M."/>
            <person name="Barry K."/>
            <person name="Grigoriev I.V."/>
            <person name="Miller A.N."/>
            <person name="O'Donnell K."/>
            <person name="Stajich J.E."/>
            <person name="Bonito G."/>
        </authorList>
    </citation>
    <scope>NUCLEOTIDE SEQUENCE</scope>
    <source>
        <strain evidence="4">REB-010B</strain>
    </source>
</reference>
<evidence type="ECO:0000256" key="1">
    <source>
        <dbReference type="ARBA" id="ARBA00022468"/>
    </source>
</evidence>
<evidence type="ECO:0000256" key="2">
    <source>
        <dbReference type="SAM" id="MobiDB-lite"/>
    </source>
</evidence>
<dbReference type="InterPro" id="IPR035974">
    <property type="entry name" value="Rap/Ran-GAP_sf"/>
</dbReference>
<dbReference type="PANTHER" id="PTHR21344">
    <property type="entry name" value="RAL GTPASE-ACTIVATING PROTEIN SUBUNIT BETA"/>
    <property type="match status" value="1"/>
</dbReference>
<dbReference type="InterPro" id="IPR039930">
    <property type="entry name" value="RALGAPB"/>
</dbReference>
<name>A0A9P6R5V2_9FUNG</name>
<evidence type="ECO:0000313" key="4">
    <source>
        <dbReference type="EMBL" id="KAG0313336.1"/>
    </source>
</evidence>
<dbReference type="SUPFAM" id="SSF111347">
    <property type="entry name" value="Rap/Ran-GAP"/>
    <property type="match status" value="1"/>
</dbReference>
<evidence type="ECO:0000313" key="5">
    <source>
        <dbReference type="Proteomes" id="UP000738325"/>
    </source>
</evidence>
<dbReference type="Pfam" id="PF20412">
    <property type="entry name" value="RALGAPB_N"/>
    <property type="match status" value="1"/>
</dbReference>
<dbReference type="EMBL" id="JAAAIP010000723">
    <property type="protein sequence ID" value="KAG0313336.1"/>
    <property type="molecule type" value="Genomic_DNA"/>
</dbReference>
<dbReference type="OrthoDB" id="1749473at2759"/>
<dbReference type="Pfam" id="PF02145">
    <property type="entry name" value="Rap_GAP"/>
    <property type="match status" value="1"/>
</dbReference>
<evidence type="ECO:0000259" key="3">
    <source>
        <dbReference type="PROSITE" id="PS50085"/>
    </source>
</evidence>
<feature type="region of interest" description="Disordered" evidence="2">
    <location>
        <begin position="882"/>
        <end position="909"/>
    </location>
</feature>
<gene>
    <name evidence="4" type="ORF">BGZ99_008962</name>
</gene>
<dbReference type="PANTHER" id="PTHR21344:SF1">
    <property type="entry name" value="RAL GTPASE-ACTIVATING PROTEIN SUBUNIT BETA"/>
    <property type="match status" value="1"/>
</dbReference>
<accession>A0A9P6R5V2</accession>
<dbReference type="InterPro" id="IPR000331">
    <property type="entry name" value="Rap/Ran_GAP_dom"/>
</dbReference>
<dbReference type="Gene3D" id="3.40.50.11210">
    <property type="entry name" value="Rap/Ran-GAP"/>
    <property type="match status" value="1"/>
</dbReference>
<dbReference type="PROSITE" id="PS50085">
    <property type="entry name" value="RAPGAP"/>
    <property type="match status" value="1"/>
</dbReference>
<proteinExistence type="predicted"/>
<keyword evidence="5" id="KW-1185">Reference proteome</keyword>
<dbReference type="Proteomes" id="UP000738325">
    <property type="component" value="Unassembled WGS sequence"/>
</dbReference>
<dbReference type="GO" id="GO:0051056">
    <property type="term" value="P:regulation of small GTPase mediated signal transduction"/>
    <property type="evidence" value="ECO:0007669"/>
    <property type="project" value="InterPro"/>
</dbReference>
<feature type="compositionally biased region" description="Polar residues" evidence="2">
    <location>
        <begin position="893"/>
        <end position="909"/>
    </location>
</feature>
<comment type="caution">
    <text evidence="4">The sequence shown here is derived from an EMBL/GenBank/DDBJ whole genome shotgun (WGS) entry which is preliminary data.</text>
</comment>
<dbReference type="InterPro" id="IPR046859">
    <property type="entry name" value="RGPA/RALGAPB_N"/>
</dbReference>
<feature type="region of interest" description="Disordered" evidence="2">
    <location>
        <begin position="131"/>
        <end position="170"/>
    </location>
</feature>
<protein>
    <recommendedName>
        <fullName evidence="3">Rap-GAP domain-containing protein</fullName>
    </recommendedName>
</protein>